<evidence type="ECO:0000313" key="1">
    <source>
        <dbReference type="EMBL" id="AFZ08191.1"/>
    </source>
</evidence>
<dbReference type="HOGENOM" id="CLU_200486_0_0_3"/>
<dbReference type="KEGG" id="oni:Osc7112_3849"/>
<dbReference type="Proteomes" id="UP000010478">
    <property type="component" value="Chromosome"/>
</dbReference>
<dbReference type="EMBL" id="CP003614">
    <property type="protein sequence ID" value="AFZ08191.1"/>
    <property type="molecule type" value="Genomic_DNA"/>
</dbReference>
<name>K9VJR9_9CYAN</name>
<evidence type="ECO:0000313" key="2">
    <source>
        <dbReference type="Proteomes" id="UP000010478"/>
    </source>
</evidence>
<dbReference type="OrthoDB" id="517705at2"/>
<organism evidence="1 2">
    <name type="scientific">Phormidium nigroviride PCC 7112</name>
    <dbReference type="NCBI Taxonomy" id="179408"/>
    <lineage>
        <taxon>Bacteria</taxon>
        <taxon>Bacillati</taxon>
        <taxon>Cyanobacteriota</taxon>
        <taxon>Cyanophyceae</taxon>
        <taxon>Oscillatoriophycideae</taxon>
        <taxon>Oscillatoriales</taxon>
        <taxon>Oscillatoriaceae</taxon>
        <taxon>Phormidium</taxon>
    </lineage>
</organism>
<evidence type="ECO:0008006" key="3">
    <source>
        <dbReference type="Google" id="ProtNLM"/>
    </source>
</evidence>
<protein>
    <recommendedName>
        <fullName evidence="3">Transcriptional regulator</fullName>
    </recommendedName>
</protein>
<dbReference type="RefSeq" id="WP_015177444.1">
    <property type="nucleotide sequence ID" value="NC_019729.1"/>
</dbReference>
<sequence>MSLHDDSSLCCEVALRLLDEYDRADRQWIDTLRVKIDAAVAMSEHTPPIDGETFIAGICDRFRQARESKQGYTN</sequence>
<dbReference type="AlphaFoldDB" id="K9VJR9"/>
<dbReference type="STRING" id="179408.Osc7112_3849"/>
<accession>K9VJR9</accession>
<dbReference type="eggNOG" id="COG3609">
    <property type="taxonomic scope" value="Bacteria"/>
</dbReference>
<reference evidence="1 2" key="1">
    <citation type="submission" date="2012-05" db="EMBL/GenBank/DDBJ databases">
        <title>Finished chromosome of genome of Oscillatoria sp. PCC 7112.</title>
        <authorList>
            <consortium name="US DOE Joint Genome Institute"/>
            <person name="Gugger M."/>
            <person name="Coursin T."/>
            <person name="Rippka R."/>
            <person name="Tandeau De Marsac N."/>
            <person name="Huntemann M."/>
            <person name="Wei C.-L."/>
            <person name="Han J."/>
            <person name="Detter J.C."/>
            <person name="Han C."/>
            <person name="Tapia R."/>
            <person name="Davenport K."/>
            <person name="Daligault H."/>
            <person name="Erkkila T."/>
            <person name="Gu W."/>
            <person name="Munk A.C.C."/>
            <person name="Teshima H."/>
            <person name="Xu Y."/>
            <person name="Chain P."/>
            <person name="Chen A."/>
            <person name="Krypides N."/>
            <person name="Mavromatis K."/>
            <person name="Markowitz V."/>
            <person name="Szeto E."/>
            <person name="Ivanova N."/>
            <person name="Mikhailova N."/>
            <person name="Ovchinnikova G."/>
            <person name="Pagani I."/>
            <person name="Pati A."/>
            <person name="Goodwin L."/>
            <person name="Peters L."/>
            <person name="Pitluck S."/>
            <person name="Woyke T."/>
            <person name="Kerfeld C."/>
        </authorList>
    </citation>
    <scope>NUCLEOTIDE SEQUENCE [LARGE SCALE GENOMIC DNA]</scope>
    <source>
        <strain evidence="1 2">PCC 7112</strain>
    </source>
</reference>
<gene>
    <name evidence="1" type="ORF">Osc7112_3849</name>
</gene>
<proteinExistence type="predicted"/>
<keyword evidence="2" id="KW-1185">Reference proteome</keyword>